<dbReference type="EMBL" id="LAQU01000020">
    <property type="protein sequence ID" value="KKB62390.1"/>
    <property type="molecule type" value="Genomic_DNA"/>
</dbReference>
<accession>A0A0F5JXG1</accession>
<protein>
    <submittedName>
        <fullName evidence="1">Uncharacterized protein</fullName>
    </submittedName>
</protein>
<keyword evidence="2" id="KW-1185">Reference proteome</keyword>
<name>A0A0F5JXG1_9BURK</name>
<gene>
    <name evidence="1" type="ORF">WM40_17235</name>
</gene>
<dbReference type="PATRIC" id="fig|28092.6.peg.4059"/>
<evidence type="ECO:0000313" key="2">
    <source>
        <dbReference type="Proteomes" id="UP000033618"/>
    </source>
</evidence>
<proteinExistence type="predicted"/>
<organism evidence="1 2">
    <name type="scientific">Robbsia andropogonis</name>
    <dbReference type="NCBI Taxonomy" id="28092"/>
    <lineage>
        <taxon>Bacteria</taxon>
        <taxon>Pseudomonadati</taxon>
        <taxon>Pseudomonadota</taxon>
        <taxon>Betaproteobacteria</taxon>
        <taxon>Burkholderiales</taxon>
        <taxon>Burkholderiaceae</taxon>
        <taxon>Robbsia</taxon>
    </lineage>
</organism>
<comment type="caution">
    <text evidence="1">The sequence shown here is derived from an EMBL/GenBank/DDBJ whole genome shotgun (WGS) entry which is preliminary data.</text>
</comment>
<sequence length="65" mass="7087">MLCASRPEECLGIERDARGVGAPTHEARVIIVWPDLGEFISSRRVEKASVPSAEGAMEPKQSFDC</sequence>
<dbReference type="AlphaFoldDB" id="A0A0F5JXG1"/>
<dbReference type="Proteomes" id="UP000033618">
    <property type="component" value="Unassembled WGS sequence"/>
</dbReference>
<evidence type="ECO:0000313" key="1">
    <source>
        <dbReference type="EMBL" id="KKB62390.1"/>
    </source>
</evidence>
<reference evidence="1 2" key="1">
    <citation type="submission" date="2015-03" db="EMBL/GenBank/DDBJ databases">
        <title>Draft Genome Sequence of Burkholderia andropogonis type strain ICMP2807, isolated from Sorghum bicolor.</title>
        <authorList>
            <person name="Lopes-Santos L."/>
            <person name="Castro D.B."/>
            <person name="Ottoboni L.M."/>
            <person name="Park D."/>
            <person name="Weirc B.S."/>
            <person name="Destefano S.A."/>
        </authorList>
    </citation>
    <scope>NUCLEOTIDE SEQUENCE [LARGE SCALE GENOMIC DNA]</scope>
    <source>
        <strain evidence="1 2">ICMP2807</strain>
    </source>
</reference>